<feature type="compositionally biased region" description="Basic and acidic residues" evidence="1">
    <location>
        <begin position="330"/>
        <end position="348"/>
    </location>
</feature>
<sequence>MSQSRIPSPARSLGAPRTPRRTKSRTRSVGSPARSTTSGRLSALIQFKENNKDSFVLSPAPSRRSVLNDNTDIEEPRRRSWWKNLADNSRDVMEVLNDNKIVETNEAVEEFIDIEVLSQEKKNCSIDIPDSSDSESISSIVIPQRKLFTQKDHGQNKFGHVIGARETLAKLHKSHVADKTVNVAPKNLFGQGTKPRTKPVFPAALLNLSPNKTANKTKENVAEVKGQVRNLFGNRAGTKRKNMFADFIVSESEDEISEIQPRVFGFPKKADTRRESANSRGKREHSPTSSVTTDIEMDDWKMLPSSTMVENQLEDMMAAKTPVKRARLSKLADIKESEKKTADPIEKEPSDEEQELKYEDDDDKSEQHEQNEHEIDEVAESSKSKHIKEKEMTIKTSKLNQEGIQNFENLQNITKEKAQKLNQSKTLNVSQQKNNVSHKKVNESQQKVSQEKPAIFEEAMELESELEQNKSHVNKNKSHRESQVSRKENADKINKQNEVIEHSEKQLPETEKLENIDNIDGKNQDILQQAQHDNIDAEVDNYEEDLAESIKENNPQPKEVITERKQNESVLKEISRDSNADVSGKLEINNSEKAKDASHEESRNNSEMAAAEADEVEDEEEQESPEEEDKALEESEVQNESETEEQENELEDPDESEKEDQNESEEEIQNESEVNEKDDESEEDELPMDDQEENVAEQNVSEMEVQNESEVQDQEESEVEAQNESEAEQQNESLAEAQNESAVENESNQEIAEDEVNDSEQEVNDEQNESEAENENDEAQNESEVDMQEESAEVEGNEEQNESEAETENDEAQNESEVDMQEESAEVQDELQEDAQNESNDEQDEMEDEEQNESAEIQEEEEDEVQNESAEVQEDTEDEVQNESAEIQEDTEGDVQTDSQEAQEESEDEIQDSNDHQESDNDQERNVTHDTTGRHRKKNVTEVNSPEAILHDKTNHLESFTAQGRNTSVRKTTMLKNLNIKPSLAPPRESTGLSDGTRNSSAEGSGWDSHRTTRKTLRQTFGRDFTPRKSLRALVMEKSAKRQTAVNELTSVTAKFPQANSTELPEASMAPDDSEIAESNHDVSKRTRQTTLEMYLQKIKKQNMERKLKMEEAVKNSLKAPPRDLNPFKVPAKPMFSTRKPNKVASKPKAKPVKSTLIPLDDLPAEVIEDMKYKPPKRFQPSNASWITKRLYKFLESKLESKYDYKARVRAEKLVETIYHFCKDLRRVDVAPNPAVDALKHEMARLDVVKTHFDFYQFFHEYMPREIRVKVVPDVVNKINVPRQGVFSDIIRGNTVQG</sequence>
<feature type="compositionally biased region" description="Polar residues" evidence="1">
    <location>
        <begin position="957"/>
        <end position="976"/>
    </location>
</feature>
<organism evidence="2 3">
    <name type="scientific">Loxostege sticticalis</name>
    <name type="common">Beet webworm moth</name>
    <dbReference type="NCBI Taxonomy" id="481309"/>
    <lineage>
        <taxon>Eukaryota</taxon>
        <taxon>Metazoa</taxon>
        <taxon>Ecdysozoa</taxon>
        <taxon>Arthropoda</taxon>
        <taxon>Hexapoda</taxon>
        <taxon>Insecta</taxon>
        <taxon>Pterygota</taxon>
        <taxon>Neoptera</taxon>
        <taxon>Endopterygota</taxon>
        <taxon>Lepidoptera</taxon>
        <taxon>Glossata</taxon>
        <taxon>Ditrysia</taxon>
        <taxon>Pyraloidea</taxon>
        <taxon>Crambidae</taxon>
        <taxon>Pyraustinae</taxon>
        <taxon>Loxostege</taxon>
    </lineage>
</organism>
<feature type="region of interest" description="Disordered" evidence="1">
    <location>
        <begin position="1"/>
        <end position="40"/>
    </location>
</feature>
<feature type="compositionally biased region" description="Basic and acidic residues" evidence="1">
    <location>
        <begin position="479"/>
        <end position="523"/>
    </location>
</feature>
<feature type="compositionally biased region" description="Basic and acidic residues" evidence="1">
    <location>
        <begin position="913"/>
        <end position="933"/>
    </location>
</feature>
<feature type="compositionally biased region" description="Acidic residues" evidence="1">
    <location>
        <begin position="349"/>
        <end position="364"/>
    </location>
</feature>
<feature type="compositionally biased region" description="Basic residues" evidence="1">
    <location>
        <begin position="1140"/>
        <end position="1151"/>
    </location>
</feature>
<feature type="region of interest" description="Disordered" evidence="1">
    <location>
        <begin position="1063"/>
        <end position="1086"/>
    </location>
</feature>
<dbReference type="Proteomes" id="UP001549921">
    <property type="component" value="Unassembled WGS sequence"/>
</dbReference>
<feature type="region of interest" description="Disordered" evidence="1">
    <location>
        <begin position="1119"/>
        <end position="1151"/>
    </location>
</feature>
<evidence type="ECO:0000313" key="3">
    <source>
        <dbReference type="Proteomes" id="UP001549921"/>
    </source>
</evidence>
<feature type="compositionally biased region" description="Polar residues" evidence="1">
    <location>
        <begin position="991"/>
        <end position="1003"/>
    </location>
</feature>
<feature type="compositionally biased region" description="Low complexity" evidence="1">
    <location>
        <begin position="730"/>
        <end position="740"/>
    </location>
</feature>
<feature type="compositionally biased region" description="Basic and acidic residues" evidence="1">
    <location>
        <begin position="380"/>
        <end position="393"/>
    </location>
</feature>
<reference evidence="2 3" key="1">
    <citation type="submission" date="2024-06" db="EMBL/GenBank/DDBJ databases">
        <title>A chromosome-level genome assembly of beet webworm, Loxostege sticticalis.</title>
        <authorList>
            <person name="Zhang Y."/>
        </authorList>
    </citation>
    <scope>NUCLEOTIDE SEQUENCE [LARGE SCALE GENOMIC DNA]</scope>
    <source>
        <strain evidence="2">AQ028</strain>
        <tissue evidence="2">Male pupae</tissue>
    </source>
</reference>
<name>A0ABD0SSH6_LOXSC</name>
<gene>
    <name evidence="2" type="ORF">ABMA28_004783</name>
</gene>
<feature type="compositionally biased region" description="Acidic residues" evidence="1">
    <location>
        <begin position="612"/>
        <end position="670"/>
    </location>
</feature>
<feature type="compositionally biased region" description="Acidic residues" evidence="1">
    <location>
        <begin position="536"/>
        <end position="547"/>
    </location>
</feature>
<feature type="compositionally biased region" description="Acidic residues" evidence="1">
    <location>
        <begin position="705"/>
        <end position="729"/>
    </location>
</feature>
<feature type="region of interest" description="Disordered" evidence="1">
    <location>
        <begin position="415"/>
        <end position="1015"/>
    </location>
</feature>
<feature type="compositionally biased region" description="Polar residues" evidence="1">
    <location>
        <begin position="741"/>
        <end position="750"/>
    </location>
</feature>
<accession>A0ABD0SSH6</accession>
<comment type="caution">
    <text evidence="2">The sequence shown here is derived from an EMBL/GenBank/DDBJ whole genome shotgun (WGS) entry which is preliminary data.</text>
</comment>
<feature type="compositionally biased region" description="Acidic residues" evidence="1">
    <location>
        <begin position="676"/>
        <end position="695"/>
    </location>
</feature>
<dbReference type="EMBL" id="JBEDNZ010000016">
    <property type="protein sequence ID" value="KAL0822776.1"/>
    <property type="molecule type" value="Genomic_DNA"/>
</dbReference>
<feature type="region of interest" description="Disordered" evidence="1">
    <location>
        <begin position="267"/>
        <end position="298"/>
    </location>
</feature>
<proteinExistence type="predicted"/>
<feature type="compositionally biased region" description="Basic and acidic residues" evidence="1">
    <location>
        <begin position="560"/>
        <end position="579"/>
    </location>
</feature>
<feature type="compositionally biased region" description="Acidic residues" evidence="1">
    <location>
        <begin position="751"/>
        <end position="912"/>
    </location>
</feature>
<feature type="compositionally biased region" description="Basic and acidic residues" evidence="1">
    <location>
        <begin position="268"/>
        <end position="277"/>
    </location>
</feature>
<feature type="region of interest" description="Disordered" evidence="1">
    <location>
        <begin position="320"/>
        <end position="395"/>
    </location>
</feature>
<feature type="compositionally biased region" description="Basic and acidic residues" evidence="1">
    <location>
        <begin position="590"/>
        <end position="604"/>
    </location>
</feature>
<evidence type="ECO:0000313" key="2">
    <source>
        <dbReference type="EMBL" id="KAL0822776.1"/>
    </source>
</evidence>
<evidence type="ECO:0000256" key="1">
    <source>
        <dbReference type="SAM" id="MobiDB-lite"/>
    </source>
</evidence>
<feature type="compositionally biased region" description="Polar residues" evidence="1">
    <location>
        <begin position="420"/>
        <end position="435"/>
    </location>
</feature>
<protein>
    <submittedName>
        <fullName evidence="2">Uncharacterized protein</fullName>
    </submittedName>
</protein>